<dbReference type="InterPro" id="IPR011051">
    <property type="entry name" value="RmlC_Cupin_sf"/>
</dbReference>
<comment type="similarity">
    <text evidence="1 3">Belongs to the pirin family.</text>
</comment>
<dbReference type="GO" id="GO:0046872">
    <property type="term" value="F:metal ion binding"/>
    <property type="evidence" value="ECO:0007669"/>
    <property type="project" value="UniProtKB-KW"/>
</dbReference>
<dbReference type="InterPro" id="IPR012093">
    <property type="entry name" value="Pirin"/>
</dbReference>
<dbReference type="InterPro" id="IPR014710">
    <property type="entry name" value="RmlC-like_jellyroll"/>
</dbReference>
<reference evidence="6" key="1">
    <citation type="submission" date="2021-04" db="EMBL/GenBank/DDBJ databases">
        <title>Genome sequence of Woronichinia naegeliana from Washington state freshwater lake bloom.</title>
        <authorList>
            <person name="Dreher T.W."/>
        </authorList>
    </citation>
    <scope>NUCLEOTIDE SEQUENCE</scope>
    <source>
        <strain evidence="6">WA131</strain>
    </source>
</reference>
<evidence type="ECO:0000256" key="2">
    <source>
        <dbReference type="PIRSR" id="PIRSR006232-1"/>
    </source>
</evidence>
<feature type="binding site" evidence="2">
    <location>
        <position position="57"/>
    </location>
    <ligand>
        <name>Fe cation</name>
        <dbReference type="ChEBI" id="CHEBI:24875"/>
    </ligand>
</feature>
<gene>
    <name evidence="6" type="ORF">KA717_32420</name>
</gene>
<dbReference type="KEGG" id="wna:KA717_32420"/>
<dbReference type="CDD" id="cd02910">
    <property type="entry name" value="cupin_Yhhw_N"/>
    <property type="match status" value="1"/>
</dbReference>
<sequence length="232" mass="25867">MLQHRKSQERGYANHGWLKSYHTFAFADYYDPNFLGFRSLRVINEDFVQAGAGFPTHGHRDMEIITYVQEGQLEHKDDLGNGSVIQHGKIQRMTAGTGIRHSEFNPSAQEPVHLLQIWILPNQTDLTPSYEEKEIDLSPSIGCFQAIATSDGRDQTITVHQDISLSTAQLKSGTNLQHPFDSQRYGWLQVAKGNLLLNGLSLETGDGVAISQESLLELTAATDSELLLFDLA</sequence>
<accession>A0A977KUM7</accession>
<protein>
    <submittedName>
        <fullName evidence="6">Pirin family protein</fullName>
    </submittedName>
</protein>
<dbReference type="Pfam" id="PF17954">
    <property type="entry name" value="Pirin_C_2"/>
    <property type="match status" value="1"/>
</dbReference>
<feature type="domain" description="Quercetin 2,3-dioxygenase C-terminal cupin" evidence="5">
    <location>
        <begin position="147"/>
        <end position="231"/>
    </location>
</feature>
<name>A0A977KUM7_9CYAN</name>
<keyword evidence="2" id="KW-0408">Iron</keyword>
<dbReference type="EMBL" id="CP073041">
    <property type="protein sequence ID" value="UXE60273.1"/>
    <property type="molecule type" value="Genomic_DNA"/>
</dbReference>
<feature type="binding site" evidence="2">
    <location>
        <position position="101"/>
    </location>
    <ligand>
        <name>Fe cation</name>
        <dbReference type="ChEBI" id="CHEBI:24875"/>
    </ligand>
</feature>
<dbReference type="PIRSF" id="PIRSF006232">
    <property type="entry name" value="Pirin"/>
    <property type="match status" value="1"/>
</dbReference>
<evidence type="ECO:0000256" key="1">
    <source>
        <dbReference type="ARBA" id="ARBA00008416"/>
    </source>
</evidence>
<evidence type="ECO:0000259" key="5">
    <source>
        <dbReference type="Pfam" id="PF17954"/>
    </source>
</evidence>
<dbReference type="PANTHER" id="PTHR43212:SF3">
    <property type="entry name" value="QUERCETIN 2,3-DIOXYGENASE"/>
    <property type="match status" value="1"/>
</dbReference>
<feature type="binding site" evidence="2">
    <location>
        <position position="103"/>
    </location>
    <ligand>
        <name>Fe cation</name>
        <dbReference type="ChEBI" id="CHEBI:24875"/>
    </ligand>
</feature>
<evidence type="ECO:0000313" key="6">
    <source>
        <dbReference type="EMBL" id="UXE60273.1"/>
    </source>
</evidence>
<dbReference type="SUPFAM" id="SSF51182">
    <property type="entry name" value="RmlC-like cupins"/>
    <property type="match status" value="1"/>
</dbReference>
<feature type="domain" description="Pirin N-terminal" evidence="4">
    <location>
        <begin position="8"/>
        <end position="119"/>
    </location>
</feature>
<dbReference type="AlphaFoldDB" id="A0A977KUM7"/>
<proteinExistence type="inferred from homology"/>
<evidence type="ECO:0000259" key="4">
    <source>
        <dbReference type="Pfam" id="PF02678"/>
    </source>
</evidence>
<dbReference type="Gene3D" id="2.60.120.10">
    <property type="entry name" value="Jelly Rolls"/>
    <property type="match status" value="2"/>
</dbReference>
<dbReference type="InterPro" id="IPR003829">
    <property type="entry name" value="Pirin_N_dom"/>
</dbReference>
<comment type="cofactor">
    <cofactor evidence="2">
        <name>Fe cation</name>
        <dbReference type="ChEBI" id="CHEBI:24875"/>
    </cofactor>
    <text evidence="2">Binds 1 Fe cation per subunit.</text>
</comment>
<organism evidence="6">
    <name type="scientific">Woronichinia naegeliana WA131</name>
    <dbReference type="NCBI Taxonomy" id="2824559"/>
    <lineage>
        <taxon>Bacteria</taxon>
        <taxon>Bacillati</taxon>
        <taxon>Cyanobacteriota</taxon>
        <taxon>Cyanophyceae</taxon>
        <taxon>Synechococcales</taxon>
        <taxon>Coelosphaeriaceae</taxon>
        <taxon>Woronichinia</taxon>
    </lineage>
</organism>
<evidence type="ECO:0000256" key="3">
    <source>
        <dbReference type="RuleBase" id="RU003457"/>
    </source>
</evidence>
<feature type="binding site" evidence="2">
    <location>
        <position position="59"/>
    </location>
    <ligand>
        <name>Fe cation</name>
        <dbReference type="ChEBI" id="CHEBI:24875"/>
    </ligand>
</feature>
<keyword evidence="2" id="KW-0479">Metal-binding</keyword>
<dbReference type="PANTHER" id="PTHR43212">
    <property type="entry name" value="QUERCETIN 2,3-DIOXYGENASE"/>
    <property type="match status" value="1"/>
</dbReference>
<dbReference type="Proteomes" id="UP001065613">
    <property type="component" value="Chromosome"/>
</dbReference>
<dbReference type="InterPro" id="IPR041602">
    <property type="entry name" value="Quercetinase_C"/>
</dbReference>
<dbReference type="Pfam" id="PF02678">
    <property type="entry name" value="Pirin"/>
    <property type="match status" value="1"/>
</dbReference>